<proteinExistence type="inferred from homology"/>
<evidence type="ECO:0000313" key="5">
    <source>
        <dbReference type="EMBL" id="MFM9609386.1"/>
    </source>
</evidence>
<keyword evidence="6" id="KW-1185">Reference proteome</keyword>
<dbReference type="RefSeq" id="WP_055719348.1">
    <property type="nucleotide sequence ID" value="NZ_JBJVNI010000006.1"/>
</dbReference>
<name>A0ABW9HND7_9ACTN</name>
<protein>
    <submittedName>
        <fullName evidence="5">M16 family metallopeptidase</fullName>
    </submittedName>
</protein>
<dbReference type="EMBL" id="JBJVNI010000006">
    <property type="protein sequence ID" value="MFM9609386.1"/>
    <property type="molecule type" value="Genomic_DNA"/>
</dbReference>
<comment type="similarity">
    <text evidence="1 2">Belongs to the peptidase M16 family.</text>
</comment>
<reference evidence="5 6" key="1">
    <citation type="submission" date="2024-12" db="EMBL/GenBank/DDBJ databases">
        <title>Forecasting of Potato common scab and diversities of Pathogenic streptomyces spp. in china.</title>
        <authorList>
            <person name="Handique U."/>
            <person name="Wu J."/>
        </authorList>
    </citation>
    <scope>NUCLEOTIDE SEQUENCE [LARGE SCALE GENOMIC DNA]</scope>
    <source>
        <strain evidence="5 6">ZRIMU1530</strain>
    </source>
</reference>
<dbReference type="InterPro" id="IPR001431">
    <property type="entry name" value="Pept_M16_Zn_BS"/>
</dbReference>
<accession>A0ABW9HND7</accession>
<dbReference type="InterPro" id="IPR011765">
    <property type="entry name" value="Pept_M16_N"/>
</dbReference>
<dbReference type="InterPro" id="IPR007863">
    <property type="entry name" value="Peptidase_M16_C"/>
</dbReference>
<comment type="caution">
    <text evidence="5">The sequence shown here is derived from an EMBL/GenBank/DDBJ whole genome shotgun (WGS) entry which is preliminary data.</text>
</comment>
<organism evidence="5 6">
    <name type="scientific">Streptomyces niveiscabiei</name>
    <dbReference type="NCBI Taxonomy" id="164115"/>
    <lineage>
        <taxon>Bacteria</taxon>
        <taxon>Bacillati</taxon>
        <taxon>Actinomycetota</taxon>
        <taxon>Actinomycetes</taxon>
        <taxon>Kitasatosporales</taxon>
        <taxon>Streptomycetaceae</taxon>
        <taxon>Streptomyces</taxon>
    </lineage>
</organism>
<dbReference type="PROSITE" id="PS00143">
    <property type="entry name" value="INSULINASE"/>
    <property type="match status" value="1"/>
</dbReference>
<dbReference type="Proteomes" id="UP001631957">
    <property type="component" value="Unassembled WGS sequence"/>
</dbReference>
<evidence type="ECO:0000256" key="2">
    <source>
        <dbReference type="RuleBase" id="RU004447"/>
    </source>
</evidence>
<sequence length="459" mass="49580">MTSSSSVTTARASSKARAVARTQTLITGENGIGTVRKTTLPGGLRIVTETLPSVRSATFGIWAHVGSRDETPSLNGATHYLEHLLFKGTARRSALDISAALDAVGGEMNAFTAKEYTCYYARVLDTDLPLAIDVVCDMLTGSLIREEDVDVERGAILEEIAMTEDDPGDCVHDLFAHTMFGDTPLGRPVLGTVDTVNALTADRVRRFYKKHYDPTHLVVAAAGNIDHDDVVRQVRAAFEKAGALKNLDATPIDPRDGKRTIRTAGRVELTGRKTEQAHVVLGMPGLARTDDRRWALGVLNTALGGGMSSRLFQEVREKRGLAYSVYSYTSGFADCGLFGVYAGCRPSQVHDVLKICRDELDQVARDGLTDDEITRAIGQLRGSTVLGLEDTGALMNRIGKSELCWGDQMSVDDMLNRIASVTPDDVRAVARAILGQRPSLSVIGPLKDKQAARLHDAVA</sequence>
<dbReference type="Gene3D" id="3.30.830.10">
    <property type="entry name" value="Metalloenzyme, LuxS/M16 peptidase-like"/>
    <property type="match status" value="2"/>
</dbReference>
<dbReference type="Pfam" id="PF05193">
    <property type="entry name" value="Peptidase_M16_C"/>
    <property type="match status" value="1"/>
</dbReference>
<feature type="domain" description="Peptidase M16 N-terminal" evidence="3">
    <location>
        <begin position="45"/>
        <end position="192"/>
    </location>
</feature>
<dbReference type="Pfam" id="PF00675">
    <property type="entry name" value="Peptidase_M16"/>
    <property type="match status" value="1"/>
</dbReference>
<evidence type="ECO:0000259" key="3">
    <source>
        <dbReference type="Pfam" id="PF00675"/>
    </source>
</evidence>
<dbReference type="SUPFAM" id="SSF63411">
    <property type="entry name" value="LuxS/MPP-like metallohydrolase"/>
    <property type="match status" value="2"/>
</dbReference>
<dbReference type="InterPro" id="IPR011249">
    <property type="entry name" value="Metalloenz_LuxS/M16"/>
</dbReference>
<evidence type="ECO:0000259" key="4">
    <source>
        <dbReference type="Pfam" id="PF05193"/>
    </source>
</evidence>
<feature type="domain" description="Peptidase M16 C-terminal" evidence="4">
    <location>
        <begin position="199"/>
        <end position="380"/>
    </location>
</feature>
<dbReference type="PANTHER" id="PTHR11851">
    <property type="entry name" value="METALLOPROTEASE"/>
    <property type="match status" value="1"/>
</dbReference>
<evidence type="ECO:0000256" key="1">
    <source>
        <dbReference type="ARBA" id="ARBA00007261"/>
    </source>
</evidence>
<dbReference type="InterPro" id="IPR050361">
    <property type="entry name" value="MPP/UQCRC_Complex"/>
</dbReference>
<evidence type="ECO:0000313" key="6">
    <source>
        <dbReference type="Proteomes" id="UP001631957"/>
    </source>
</evidence>
<gene>
    <name evidence="5" type="ORF">ACKI18_11765</name>
</gene>
<dbReference type="PANTHER" id="PTHR11851:SF49">
    <property type="entry name" value="MITOCHONDRIAL-PROCESSING PEPTIDASE SUBUNIT ALPHA"/>
    <property type="match status" value="1"/>
</dbReference>